<dbReference type="STRING" id="253628.A0A0D2ABX1"/>
<protein>
    <recommendedName>
        <fullName evidence="4">Zn(2)-C6 fungal-type domain-containing protein</fullName>
    </recommendedName>
</protein>
<dbReference type="InterPro" id="IPR001138">
    <property type="entry name" value="Zn2Cys6_DnaBD"/>
</dbReference>
<dbReference type="EMBL" id="KN847541">
    <property type="protein sequence ID" value="KIW04348.1"/>
    <property type="molecule type" value="Genomic_DNA"/>
</dbReference>
<proteinExistence type="predicted"/>
<evidence type="ECO:0000256" key="2">
    <source>
        <dbReference type="ARBA" id="ARBA00023242"/>
    </source>
</evidence>
<dbReference type="OrthoDB" id="5386330at2759"/>
<comment type="subcellular location">
    <subcellularLocation>
        <location evidence="1">Nucleus</location>
    </subcellularLocation>
</comment>
<dbReference type="PROSITE" id="PS50048">
    <property type="entry name" value="ZN2_CY6_FUNGAL_2"/>
    <property type="match status" value="1"/>
</dbReference>
<dbReference type="GO" id="GO:0000981">
    <property type="term" value="F:DNA-binding transcription factor activity, RNA polymerase II-specific"/>
    <property type="evidence" value="ECO:0007669"/>
    <property type="project" value="InterPro"/>
</dbReference>
<dbReference type="RefSeq" id="XP_016214217.1">
    <property type="nucleotide sequence ID" value="XM_016358015.1"/>
</dbReference>
<dbReference type="GO" id="GO:0005634">
    <property type="term" value="C:nucleus"/>
    <property type="evidence" value="ECO:0007669"/>
    <property type="project" value="UniProtKB-SubCell"/>
</dbReference>
<dbReference type="SMART" id="SM00066">
    <property type="entry name" value="GAL4"/>
    <property type="match status" value="1"/>
</dbReference>
<dbReference type="PANTHER" id="PTHR37534">
    <property type="entry name" value="TRANSCRIPTIONAL ACTIVATOR PROTEIN UGA3"/>
    <property type="match status" value="1"/>
</dbReference>
<dbReference type="SUPFAM" id="SSF57701">
    <property type="entry name" value="Zn2/Cys6 DNA-binding domain"/>
    <property type="match status" value="1"/>
</dbReference>
<dbReference type="HOGENOM" id="CLU_031387_1_0_1"/>
<reference evidence="5 6" key="1">
    <citation type="submission" date="2015-01" db="EMBL/GenBank/DDBJ databases">
        <title>The Genome Sequence of Ochroconis gallopava CBS43764.</title>
        <authorList>
            <consortium name="The Broad Institute Genomics Platform"/>
            <person name="Cuomo C."/>
            <person name="de Hoog S."/>
            <person name="Gorbushina A."/>
            <person name="Stielow B."/>
            <person name="Teixiera M."/>
            <person name="Abouelleil A."/>
            <person name="Chapman S.B."/>
            <person name="Priest M."/>
            <person name="Young S.K."/>
            <person name="Wortman J."/>
            <person name="Nusbaum C."/>
            <person name="Birren B."/>
        </authorList>
    </citation>
    <scope>NUCLEOTIDE SEQUENCE [LARGE SCALE GENOMIC DNA]</scope>
    <source>
        <strain evidence="5 6">CBS 43764</strain>
    </source>
</reference>
<dbReference type="Pfam" id="PF00172">
    <property type="entry name" value="Zn_clus"/>
    <property type="match status" value="1"/>
</dbReference>
<dbReference type="GeneID" id="27312610"/>
<dbReference type="VEuPathDB" id="FungiDB:PV09_04637"/>
<dbReference type="InterPro" id="IPR021858">
    <property type="entry name" value="Fun_TF"/>
</dbReference>
<accession>A0A0D2ABX1</accession>
<keyword evidence="6" id="KW-1185">Reference proteome</keyword>
<evidence type="ECO:0000313" key="5">
    <source>
        <dbReference type="EMBL" id="KIW04348.1"/>
    </source>
</evidence>
<organism evidence="5 6">
    <name type="scientific">Verruconis gallopava</name>
    <dbReference type="NCBI Taxonomy" id="253628"/>
    <lineage>
        <taxon>Eukaryota</taxon>
        <taxon>Fungi</taxon>
        <taxon>Dikarya</taxon>
        <taxon>Ascomycota</taxon>
        <taxon>Pezizomycotina</taxon>
        <taxon>Dothideomycetes</taxon>
        <taxon>Pleosporomycetidae</taxon>
        <taxon>Venturiales</taxon>
        <taxon>Sympoventuriaceae</taxon>
        <taxon>Verruconis</taxon>
    </lineage>
</organism>
<dbReference type="Proteomes" id="UP000053259">
    <property type="component" value="Unassembled WGS sequence"/>
</dbReference>
<evidence type="ECO:0000259" key="4">
    <source>
        <dbReference type="PROSITE" id="PS50048"/>
    </source>
</evidence>
<dbReference type="CDD" id="cd00067">
    <property type="entry name" value="GAL4"/>
    <property type="match status" value="1"/>
</dbReference>
<dbReference type="AlphaFoldDB" id="A0A0D2ABX1"/>
<dbReference type="GO" id="GO:0000976">
    <property type="term" value="F:transcription cis-regulatory region binding"/>
    <property type="evidence" value="ECO:0007669"/>
    <property type="project" value="TreeGrafter"/>
</dbReference>
<feature type="region of interest" description="Disordered" evidence="3">
    <location>
        <begin position="99"/>
        <end position="124"/>
    </location>
</feature>
<keyword evidence="2" id="KW-0539">Nucleus</keyword>
<evidence type="ECO:0000313" key="6">
    <source>
        <dbReference type="Proteomes" id="UP000053259"/>
    </source>
</evidence>
<dbReference type="InParanoid" id="A0A0D2ABX1"/>
<dbReference type="Gene3D" id="4.10.240.10">
    <property type="entry name" value="Zn(2)-C6 fungal-type DNA-binding domain"/>
    <property type="match status" value="1"/>
</dbReference>
<dbReference type="GO" id="GO:0008270">
    <property type="term" value="F:zinc ion binding"/>
    <property type="evidence" value="ECO:0007669"/>
    <property type="project" value="InterPro"/>
</dbReference>
<dbReference type="GO" id="GO:0045944">
    <property type="term" value="P:positive regulation of transcription by RNA polymerase II"/>
    <property type="evidence" value="ECO:0007669"/>
    <property type="project" value="TreeGrafter"/>
</dbReference>
<feature type="domain" description="Zn(2)-C6 fungal-type" evidence="4">
    <location>
        <begin position="9"/>
        <end position="37"/>
    </location>
</feature>
<dbReference type="Pfam" id="PF11951">
    <property type="entry name" value="Fungal_trans_2"/>
    <property type="match status" value="2"/>
</dbReference>
<name>A0A0D2ABX1_9PEZI</name>
<evidence type="ECO:0000256" key="1">
    <source>
        <dbReference type="ARBA" id="ARBA00004123"/>
    </source>
</evidence>
<dbReference type="InterPro" id="IPR036864">
    <property type="entry name" value="Zn2-C6_fun-type_DNA-bd_sf"/>
</dbReference>
<evidence type="ECO:0000256" key="3">
    <source>
        <dbReference type="SAM" id="MobiDB-lite"/>
    </source>
</evidence>
<sequence>MATRKASKGCYNCMKRRIVCDKREPNCAKCQKKGLQCPGMGIRYRFNEGLAARGKLKGKTFNLQSPDIPTETTTSRTAVPLHLKWVACGGDNVTEKQSNSQVRCDDSTGQENSLDEVSSSGTAELSGTEGYSNCNASAGDVFQFLPLVPCVEQLDAKTRFLFNHFADYVSPVMILTDGITNGYRYQILPLAVEDAMVQRAVCVAAAFHLSIEQPQLRLPAEAGRAAIISKLKTKALIGEVVSLSTWATLILVFVGELIVGSNDILTAHKMLTSFMKLRGSTADGSGLASFCQQQTDIINFFTMPAISETDGVEQLLATSSPETGDLEWPQPPIFSRKSYSEAYRQSSAIYLLRAQSEFINLDDPIAIKLVARLKDLLIDVDPSSPGAHTLVWPYWVAACEALLEEHRLFFYQRLLHIWETTRYRNVKIAIDALESIWERRGEVRWTAMLPDIAMVIM</sequence>
<gene>
    <name evidence="5" type="ORF">PV09_04637</name>
</gene>
<dbReference type="PANTHER" id="PTHR37534:SF17">
    <property type="entry name" value="ZN(2)-C6 FUNGAL-TYPE DOMAIN-CONTAINING PROTEIN"/>
    <property type="match status" value="1"/>
</dbReference>